<evidence type="ECO:0000313" key="5">
    <source>
        <dbReference type="EMBL" id="EED70488.1"/>
    </source>
</evidence>
<dbReference type="RefSeq" id="WP_003060773.1">
    <property type="nucleotide sequence ID" value="NZ_AAUJ02000001.1"/>
</dbReference>
<dbReference type="InterPro" id="IPR036390">
    <property type="entry name" value="WH_DNA-bd_sf"/>
</dbReference>
<evidence type="ECO:0000256" key="1">
    <source>
        <dbReference type="ARBA" id="ARBA00023015"/>
    </source>
</evidence>
<dbReference type="PANTHER" id="PTHR35790:SF4">
    <property type="entry name" value="HTH-TYPE TRANSCRIPTIONAL REGULATOR PCHR"/>
    <property type="match status" value="1"/>
</dbReference>
<dbReference type="AlphaFoldDB" id="B7X4D8"/>
<evidence type="ECO:0000259" key="4">
    <source>
        <dbReference type="SMART" id="SM00347"/>
    </source>
</evidence>
<dbReference type="PANTHER" id="PTHR35790">
    <property type="entry name" value="HTH-TYPE TRANSCRIPTIONAL REGULATOR PCHR"/>
    <property type="match status" value="1"/>
</dbReference>
<evidence type="ECO:0000256" key="2">
    <source>
        <dbReference type="ARBA" id="ARBA00023125"/>
    </source>
</evidence>
<dbReference type="Gene3D" id="1.10.10.10">
    <property type="entry name" value="Winged helix-like DNA-binding domain superfamily/Winged helix DNA-binding domain"/>
    <property type="match status" value="1"/>
</dbReference>
<feature type="domain" description="HTH marR-type" evidence="4">
    <location>
        <begin position="27"/>
        <end position="125"/>
    </location>
</feature>
<sequence length="150" mass="16938">MKLNLDRYVPGLLLWLSNKMASSASSLYRTHFDLGVADWRVLSYFEIHSWSTASSACDLMGLDKAAVSRSVALLQERGFLKSRPLGLRKIEYATTPAGKKQHDRIIRMATAREEALLTGFSDEERTALIGYMHRMLANLEAVRKVGREPH</sequence>
<accession>B7X4D8</accession>
<evidence type="ECO:0000313" key="6">
    <source>
        <dbReference type="Proteomes" id="UP000003039"/>
    </source>
</evidence>
<keyword evidence="2" id="KW-0238">DNA-binding</keyword>
<dbReference type="GO" id="GO:0003700">
    <property type="term" value="F:DNA-binding transcription factor activity"/>
    <property type="evidence" value="ECO:0007669"/>
    <property type="project" value="InterPro"/>
</dbReference>
<dbReference type="eggNOG" id="COG1846">
    <property type="taxonomic scope" value="Bacteria"/>
</dbReference>
<keyword evidence="3" id="KW-0804">Transcription</keyword>
<gene>
    <name evidence="5" type="ORF">CtesDRAFT_PD5436</name>
</gene>
<dbReference type="InterPro" id="IPR036388">
    <property type="entry name" value="WH-like_DNA-bd_sf"/>
</dbReference>
<name>B7X4D8_COMTK</name>
<keyword evidence="1" id="KW-0805">Transcription regulation</keyword>
<dbReference type="InterPro" id="IPR000835">
    <property type="entry name" value="HTH_MarR-typ"/>
</dbReference>
<dbReference type="Pfam" id="PF12802">
    <property type="entry name" value="MarR_2"/>
    <property type="match status" value="1"/>
</dbReference>
<proteinExistence type="predicted"/>
<dbReference type="SUPFAM" id="SSF46785">
    <property type="entry name" value="Winged helix' DNA-binding domain"/>
    <property type="match status" value="1"/>
</dbReference>
<dbReference type="OrthoDB" id="8906692at2"/>
<comment type="caution">
    <text evidence="5">The sequence shown here is derived from an EMBL/GenBank/DDBJ whole genome shotgun (WGS) entry which is preliminary data.</text>
</comment>
<dbReference type="SMART" id="SM00347">
    <property type="entry name" value="HTH_MARR"/>
    <property type="match status" value="1"/>
</dbReference>
<dbReference type="GO" id="GO:0003677">
    <property type="term" value="F:DNA binding"/>
    <property type="evidence" value="ECO:0007669"/>
    <property type="project" value="UniProtKB-KW"/>
</dbReference>
<evidence type="ECO:0000256" key="3">
    <source>
        <dbReference type="ARBA" id="ARBA00023163"/>
    </source>
</evidence>
<dbReference type="InterPro" id="IPR052067">
    <property type="entry name" value="Metal_resp_HTH_trans_reg"/>
</dbReference>
<dbReference type="EMBL" id="AAUJ02000001">
    <property type="protein sequence ID" value="EED70488.1"/>
    <property type="molecule type" value="Genomic_DNA"/>
</dbReference>
<dbReference type="Proteomes" id="UP000003039">
    <property type="component" value="Unassembled WGS sequence"/>
</dbReference>
<organism evidence="5 6">
    <name type="scientific">Comamonas testosteroni (strain DSM 14576 / KF-1)</name>
    <name type="common">Pseudomonas testosteroni</name>
    <dbReference type="NCBI Taxonomy" id="399795"/>
    <lineage>
        <taxon>Bacteria</taxon>
        <taxon>Pseudomonadati</taxon>
        <taxon>Pseudomonadota</taxon>
        <taxon>Betaproteobacteria</taxon>
        <taxon>Burkholderiales</taxon>
        <taxon>Comamonadaceae</taxon>
        <taxon>Comamonas</taxon>
    </lineage>
</organism>
<reference evidence="5 6" key="1">
    <citation type="journal article" date="2004" name="Appl. Environ. Microbiol.">
        <title>Mineralization of individual congeners of linear alkylbenzenesulfonate by defined pairs of heterotrophic bacteria.</title>
        <authorList>
            <person name="Schleheck D."/>
            <person name="Knepper T.P."/>
            <person name="Fischer K."/>
            <person name="Cook A.M."/>
        </authorList>
    </citation>
    <scope>NUCLEOTIDE SEQUENCE [LARGE SCALE GENOMIC DNA]</scope>
    <source>
        <strain evidence="6">DSM 14576 / KF-1</strain>
    </source>
</reference>
<protein>
    <submittedName>
        <fullName evidence="5">MarR/EmrR family transcriptional regulator</fullName>
    </submittedName>
</protein>